<dbReference type="InterPro" id="IPR001881">
    <property type="entry name" value="EGF-like_Ca-bd_dom"/>
</dbReference>
<dbReference type="GO" id="GO:0005509">
    <property type="term" value="F:calcium ion binding"/>
    <property type="evidence" value="ECO:0007669"/>
    <property type="project" value="InterPro"/>
</dbReference>
<evidence type="ECO:0000256" key="5">
    <source>
        <dbReference type="ARBA" id="ARBA00023157"/>
    </source>
</evidence>
<proteinExistence type="predicted"/>
<comment type="caution">
    <text evidence="10">The sequence shown here is derived from an EMBL/GenBank/DDBJ whole genome shotgun (WGS) entry which is preliminary data.</text>
</comment>
<name>A0AAD8P986_TARER</name>
<dbReference type="InterPro" id="IPR000742">
    <property type="entry name" value="EGF"/>
</dbReference>
<keyword evidence="7" id="KW-0812">Transmembrane</keyword>
<dbReference type="CDD" id="cd00054">
    <property type="entry name" value="EGF_CA"/>
    <property type="match status" value="1"/>
</dbReference>
<keyword evidence="2 6" id="KW-0245">EGF-like domain</keyword>
<dbReference type="GO" id="GO:0030247">
    <property type="term" value="F:polysaccharide binding"/>
    <property type="evidence" value="ECO:0007669"/>
    <property type="project" value="InterPro"/>
</dbReference>
<dbReference type="SUPFAM" id="SSF57184">
    <property type="entry name" value="Growth factor receptor domain"/>
    <property type="match status" value="1"/>
</dbReference>
<dbReference type="PROSITE" id="PS50026">
    <property type="entry name" value="EGF_3"/>
    <property type="match status" value="1"/>
</dbReference>
<dbReference type="Gene3D" id="1.10.510.10">
    <property type="entry name" value="Transferase(Phosphotransferase) domain 1"/>
    <property type="match status" value="1"/>
</dbReference>
<evidence type="ECO:0000256" key="4">
    <source>
        <dbReference type="ARBA" id="ARBA00022737"/>
    </source>
</evidence>
<dbReference type="Pfam" id="PF13947">
    <property type="entry name" value="GUB_WAK_bind"/>
    <property type="match status" value="1"/>
</dbReference>
<organism evidence="10 11">
    <name type="scientific">Tagetes erecta</name>
    <name type="common">African marigold</name>
    <dbReference type="NCBI Taxonomy" id="13708"/>
    <lineage>
        <taxon>Eukaryota</taxon>
        <taxon>Viridiplantae</taxon>
        <taxon>Streptophyta</taxon>
        <taxon>Embryophyta</taxon>
        <taxon>Tracheophyta</taxon>
        <taxon>Spermatophyta</taxon>
        <taxon>Magnoliopsida</taxon>
        <taxon>eudicotyledons</taxon>
        <taxon>Gunneridae</taxon>
        <taxon>Pentapetalae</taxon>
        <taxon>asterids</taxon>
        <taxon>campanulids</taxon>
        <taxon>Asterales</taxon>
        <taxon>Asteraceae</taxon>
        <taxon>Asteroideae</taxon>
        <taxon>Heliantheae alliance</taxon>
        <taxon>Tageteae</taxon>
        <taxon>Tagetes</taxon>
    </lineage>
</organism>
<dbReference type="InterPro" id="IPR000152">
    <property type="entry name" value="EGF-type_Asp/Asn_hydroxyl_site"/>
</dbReference>
<dbReference type="Pfam" id="PF07645">
    <property type="entry name" value="EGF_CA"/>
    <property type="match status" value="1"/>
</dbReference>
<evidence type="ECO:0000256" key="3">
    <source>
        <dbReference type="ARBA" id="ARBA00022729"/>
    </source>
</evidence>
<sequence length="580" mass="64313">MKILDLITWTIVLMSPFTLTSFATHPAPETYNLINSTNLAKPGCNTRCGDLIVPYPFGIGINSNCSIGEGFDIYCNTSFNPPKAFITENDYPFIKQISDSTMRISNLVASSTFSISSNYTDRPYTFSEVNKFTVVGCYDYAWLTSQTKSRQVSTGCMVFCSSPEDALANECSGSGCCQSSIPKDISYYETQLSGLKDVGGVNGSETFVNPGTYAFVGEEDVFKFNGATDLLDVSFVDRIEATVPIVLEWAIGNVSCAEAEAMDGFACQSNSECVSSTRDSGGYRCICKEGYEGNPYLYPGCHDIDECKDMDNKYPCYGTCTNTPGSYTCKCKPGYSGDAKIQNGCRLKPFQLRLLALGLGVGLLAIIIGLSGLYFTAKKWKLVKMREKFFEQNGGVLLENKLQTKGGVGVGSVKIFRAQELEEATDNYAEDRILGRGELLTDEKPLSMERSLEDRNLATYFVNAVRENRLFEILDHQVVNEATNEQLKVACDLVYRCLNQVGTNRPSMKEVTMELETLRRFGKHPWICKENYDEASSLTTQSEEHDLYNVHLDAISDSFEECSTNSSGMNEIMLHIQTLR</sequence>
<evidence type="ECO:0000313" key="10">
    <source>
        <dbReference type="EMBL" id="KAK1437134.1"/>
    </source>
</evidence>
<evidence type="ECO:0000256" key="8">
    <source>
        <dbReference type="SAM" id="SignalP"/>
    </source>
</evidence>
<dbReference type="FunFam" id="2.10.25.10:FF:000355">
    <property type="entry name" value="Wall-associated receptor kinase 3"/>
    <property type="match status" value="1"/>
</dbReference>
<keyword evidence="7" id="KW-0472">Membrane</keyword>
<evidence type="ECO:0000256" key="6">
    <source>
        <dbReference type="PROSITE-ProRule" id="PRU00076"/>
    </source>
</evidence>
<comment type="subcellular location">
    <subcellularLocation>
        <location evidence="1">Membrane</location>
        <topology evidence="1">Single-pass membrane protein</topology>
    </subcellularLocation>
</comment>
<keyword evidence="3 8" id="KW-0732">Signal</keyword>
<reference evidence="10" key="1">
    <citation type="journal article" date="2023" name="bioRxiv">
        <title>Improved chromosome-level genome assembly for marigold (Tagetes erecta).</title>
        <authorList>
            <person name="Jiang F."/>
            <person name="Yuan L."/>
            <person name="Wang S."/>
            <person name="Wang H."/>
            <person name="Xu D."/>
            <person name="Wang A."/>
            <person name="Fan W."/>
        </authorList>
    </citation>
    <scope>NUCLEOTIDE SEQUENCE</scope>
    <source>
        <strain evidence="10">WSJ</strain>
        <tissue evidence="10">Leaf</tissue>
    </source>
</reference>
<dbReference type="InterPro" id="IPR025287">
    <property type="entry name" value="WAK_GUB"/>
</dbReference>
<evidence type="ECO:0000313" key="11">
    <source>
        <dbReference type="Proteomes" id="UP001229421"/>
    </source>
</evidence>
<comment type="caution">
    <text evidence="6">Lacks conserved residue(s) required for the propagation of feature annotation.</text>
</comment>
<dbReference type="EMBL" id="JAUHHV010000001">
    <property type="protein sequence ID" value="KAK1437134.1"/>
    <property type="molecule type" value="Genomic_DNA"/>
</dbReference>
<keyword evidence="11" id="KW-1185">Reference proteome</keyword>
<dbReference type="Gene3D" id="2.90.20.10">
    <property type="entry name" value="Plasmodium vivax P25 domain"/>
    <property type="match status" value="1"/>
</dbReference>
<dbReference type="Proteomes" id="UP001229421">
    <property type="component" value="Unassembled WGS sequence"/>
</dbReference>
<dbReference type="InterPro" id="IPR049883">
    <property type="entry name" value="NOTCH1_EGF-like"/>
</dbReference>
<dbReference type="PROSITE" id="PS01187">
    <property type="entry name" value="EGF_CA"/>
    <property type="match status" value="1"/>
</dbReference>
<dbReference type="Pfam" id="PF00008">
    <property type="entry name" value="EGF"/>
    <property type="match status" value="1"/>
</dbReference>
<evidence type="ECO:0000259" key="9">
    <source>
        <dbReference type="PROSITE" id="PS50026"/>
    </source>
</evidence>
<gene>
    <name evidence="10" type="ORF">QVD17_02919</name>
</gene>
<dbReference type="PROSITE" id="PS00010">
    <property type="entry name" value="ASX_HYDROXYL"/>
    <property type="match status" value="1"/>
</dbReference>
<feature type="domain" description="EGF-like" evidence="9">
    <location>
        <begin position="303"/>
        <end position="338"/>
    </location>
</feature>
<keyword evidence="4" id="KW-0677">Repeat</keyword>
<feature type="transmembrane region" description="Helical" evidence="7">
    <location>
        <begin position="354"/>
        <end position="376"/>
    </location>
</feature>
<dbReference type="GO" id="GO:0016020">
    <property type="term" value="C:membrane"/>
    <property type="evidence" value="ECO:0007669"/>
    <property type="project" value="UniProtKB-SubCell"/>
</dbReference>
<evidence type="ECO:0000256" key="7">
    <source>
        <dbReference type="SAM" id="Phobius"/>
    </source>
</evidence>
<feature type="chain" id="PRO_5042007304" description="EGF-like domain-containing protein" evidence="8">
    <location>
        <begin position="21"/>
        <end position="580"/>
    </location>
</feature>
<keyword evidence="7" id="KW-1133">Transmembrane helix</keyword>
<protein>
    <recommendedName>
        <fullName evidence="9">EGF-like domain-containing protein</fullName>
    </recommendedName>
</protein>
<keyword evidence="5" id="KW-1015">Disulfide bond</keyword>
<dbReference type="SMART" id="SM00181">
    <property type="entry name" value="EGF"/>
    <property type="match status" value="2"/>
</dbReference>
<accession>A0AAD8P986</accession>
<dbReference type="InterPro" id="IPR018097">
    <property type="entry name" value="EGF_Ca-bd_CS"/>
</dbReference>
<dbReference type="PANTHER" id="PTHR33491">
    <property type="entry name" value="OSJNBA0016N04.9 PROTEIN"/>
    <property type="match status" value="1"/>
</dbReference>
<evidence type="ECO:0000256" key="1">
    <source>
        <dbReference type="ARBA" id="ARBA00004167"/>
    </source>
</evidence>
<dbReference type="SMART" id="SM00179">
    <property type="entry name" value="EGF_CA"/>
    <property type="match status" value="1"/>
</dbReference>
<feature type="signal peptide" evidence="8">
    <location>
        <begin position="1"/>
        <end position="20"/>
    </location>
</feature>
<evidence type="ECO:0000256" key="2">
    <source>
        <dbReference type="ARBA" id="ARBA00022536"/>
    </source>
</evidence>
<dbReference type="InterPro" id="IPR009030">
    <property type="entry name" value="Growth_fac_rcpt_cys_sf"/>
</dbReference>
<dbReference type="AlphaFoldDB" id="A0AAD8P986"/>